<keyword evidence="3 5" id="KW-0546">Nucleotide metabolism</keyword>
<evidence type="ECO:0000313" key="8">
    <source>
        <dbReference type="Proteomes" id="UP001276564"/>
    </source>
</evidence>
<feature type="binding site" evidence="5">
    <location>
        <begin position="80"/>
        <end position="82"/>
    </location>
    <ligand>
        <name>substrate</name>
    </ligand>
</feature>
<protein>
    <recommendedName>
        <fullName evidence="5">Deoxyuridine 5'-triphosphate nucleotidohydrolase</fullName>
        <shortName evidence="5">dUTPase</shortName>
        <ecNumber evidence="5">3.6.1.23</ecNumber>
    </recommendedName>
    <alternativeName>
        <fullName evidence="5">dUTP pyrophosphatase</fullName>
    </alternativeName>
</protein>
<proteinExistence type="inferred from homology"/>
<evidence type="ECO:0000256" key="3">
    <source>
        <dbReference type="ARBA" id="ARBA00023080"/>
    </source>
</evidence>
<reference evidence="7 8" key="1">
    <citation type="submission" date="2023-08" db="EMBL/GenBank/DDBJ databases">
        <title>Implementing the SeqCode for naming new Mesorhizobium species isolated from Vachellia karroo root nodules.</title>
        <authorList>
            <person name="Van Lill M."/>
        </authorList>
    </citation>
    <scope>NUCLEOTIDE SEQUENCE [LARGE SCALE GENOMIC DNA]</scope>
    <source>
        <strain evidence="7 8">VK4B</strain>
    </source>
</reference>
<feature type="binding site" evidence="5">
    <location>
        <position position="93"/>
    </location>
    <ligand>
        <name>substrate</name>
    </ligand>
</feature>
<comment type="caution">
    <text evidence="7">The sequence shown here is derived from an EMBL/GenBank/DDBJ whole genome shotgun (WGS) entry which is preliminary data.</text>
</comment>
<evidence type="ECO:0000259" key="6">
    <source>
        <dbReference type="Pfam" id="PF00692"/>
    </source>
</evidence>
<evidence type="ECO:0000256" key="4">
    <source>
        <dbReference type="ARBA" id="ARBA00047686"/>
    </source>
</evidence>
<keyword evidence="5" id="KW-0460">Magnesium</keyword>
<dbReference type="PANTHER" id="PTHR11241">
    <property type="entry name" value="DEOXYURIDINE 5'-TRIPHOSPHATE NUCLEOTIDOHYDROLASE"/>
    <property type="match status" value="1"/>
</dbReference>
<evidence type="ECO:0000256" key="2">
    <source>
        <dbReference type="ARBA" id="ARBA00022801"/>
    </source>
</evidence>
<dbReference type="InterPro" id="IPR036157">
    <property type="entry name" value="dUTPase-like_sf"/>
</dbReference>
<comment type="function">
    <text evidence="5">This enzyme is involved in nucleotide metabolism: it produces dUMP, the immediate precursor of thymidine nucleotides and it decreases the intracellular concentration of dUTP so that uracil cannot be incorporated into DNA.</text>
</comment>
<dbReference type="CDD" id="cd07557">
    <property type="entry name" value="trimeric_dUTPase"/>
    <property type="match status" value="1"/>
</dbReference>
<dbReference type="EMBL" id="JAVIIP010000002">
    <property type="protein sequence ID" value="MDX8536771.1"/>
    <property type="molecule type" value="Genomic_DNA"/>
</dbReference>
<dbReference type="InterPro" id="IPR033704">
    <property type="entry name" value="dUTPase_trimeric"/>
</dbReference>
<organism evidence="7 8">
    <name type="scientific">Mesorhizobium abyssinicae</name>
    <dbReference type="NCBI Taxonomy" id="1209958"/>
    <lineage>
        <taxon>Bacteria</taxon>
        <taxon>Pseudomonadati</taxon>
        <taxon>Pseudomonadota</taxon>
        <taxon>Alphaproteobacteria</taxon>
        <taxon>Hyphomicrobiales</taxon>
        <taxon>Phyllobacteriaceae</taxon>
        <taxon>Mesorhizobium</taxon>
    </lineage>
</organism>
<dbReference type="InterPro" id="IPR008181">
    <property type="entry name" value="dUTPase"/>
</dbReference>
<comment type="caution">
    <text evidence="5">Lacks conserved residue(s) required for the propagation of feature annotation.</text>
</comment>
<keyword evidence="8" id="KW-1185">Reference proteome</keyword>
<dbReference type="InterPro" id="IPR029054">
    <property type="entry name" value="dUTPase-like"/>
</dbReference>
<comment type="similarity">
    <text evidence="1 5">Belongs to the dUTPase family.</text>
</comment>
<dbReference type="HAMAP" id="MF_00116">
    <property type="entry name" value="dUTPase_bact"/>
    <property type="match status" value="1"/>
</dbReference>
<comment type="cofactor">
    <cofactor evidence="5">
        <name>Mg(2+)</name>
        <dbReference type="ChEBI" id="CHEBI:18420"/>
    </cofactor>
</comment>
<gene>
    <name evidence="5 7" type="primary">dut</name>
    <name evidence="7" type="ORF">RFM23_03950</name>
</gene>
<dbReference type="NCBIfam" id="NF001862">
    <property type="entry name" value="PRK00601.1"/>
    <property type="match status" value="1"/>
</dbReference>
<dbReference type="Proteomes" id="UP001276564">
    <property type="component" value="Unassembled WGS sequence"/>
</dbReference>
<dbReference type="PANTHER" id="PTHR11241:SF0">
    <property type="entry name" value="DEOXYURIDINE 5'-TRIPHOSPHATE NUCLEOTIDOHYDROLASE"/>
    <property type="match status" value="1"/>
</dbReference>
<keyword evidence="2 5" id="KW-0378">Hydrolase</keyword>
<name>A0ABU5AHK8_9HYPH</name>
<dbReference type="EC" id="3.6.1.23" evidence="5"/>
<accession>A0ABU5AHK8</accession>
<feature type="domain" description="dUTPase-like" evidence="6">
    <location>
        <begin position="27"/>
        <end position="159"/>
    </location>
</feature>
<evidence type="ECO:0000256" key="1">
    <source>
        <dbReference type="ARBA" id="ARBA00006581"/>
    </source>
</evidence>
<dbReference type="Pfam" id="PF00692">
    <property type="entry name" value="dUTPase"/>
    <property type="match status" value="1"/>
</dbReference>
<dbReference type="GO" id="GO:0004170">
    <property type="term" value="F:dUTP diphosphatase activity"/>
    <property type="evidence" value="ECO:0007669"/>
    <property type="project" value="UniProtKB-EC"/>
</dbReference>
<dbReference type="Gene3D" id="2.70.40.10">
    <property type="match status" value="1"/>
</dbReference>
<keyword evidence="5" id="KW-0479">Metal-binding</keyword>
<evidence type="ECO:0000313" key="7">
    <source>
        <dbReference type="EMBL" id="MDX8536771.1"/>
    </source>
</evidence>
<evidence type="ECO:0000256" key="5">
    <source>
        <dbReference type="HAMAP-Rule" id="MF_00116"/>
    </source>
</evidence>
<comment type="catalytic activity">
    <reaction evidence="4 5">
        <text>dUTP + H2O = dUMP + diphosphate + H(+)</text>
        <dbReference type="Rhea" id="RHEA:10248"/>
        <dbReference type="ChEBI" id="CHEBI:15377"/>
        <dbReference type="ChEBI" id="CHEBI:15378"/>
        <dbReference type="ChEBI" id="CHEBI:33019"/>
        <dbReference type="ChEBI" id="CHEBI:61555"/>
        <dbReference type="ChEBI" id="CHEBI:246422"/>
        <dbReference type="EC" id="3.6.1.23"/>
    </reaction>
</comment>
<dbReference type="RefSeq" id="WP_135861156.1">
    <property type="nucleotide sequence ID" value="NZ_JAVIIP010000002.1"/>
</dbReference>
<comment type="pathway">
    <text evidence="5">Pyrimidine metabolism; dUMP biosynthesis; dUMP from dCTP (dUTP route): step 2/2.</text>
</comment>
<feature type="binding site" evidence="5">
    <location>
        <begin position="97"/>
        <end position="99"/>
    </location>
    <ligand>
        <name>substrate</name>
    </ligand>
</feature>
<dbReference type="SUPFAM" id="SSF51283">
    <property type="entry name" value="dUTPase-like"/>
    <property type="match status" value="1"/>
</dbReference>
<dbReference type="NCBIfam" id="TIGR00576">
    <property type="entry name" value="dut"/>
    <property type="match status" value="1"/>
</dbReference>
<sequence>MRTAVYPSSVIGPSVGFVRLPHGEGLPLPTYESSGAAGMDLRAAVPEDRPLLILPGKRALVPTGLIAEIPEGMEGQVRPRSGLAFKHGLTVLNSPGTIDSDYRGEVKVLLVNLGDEDFAVTRGMRIAQIVFAAVTQVAVEERSLAGSTTRGGGGFGSTGTA</sequence>